<dbReference type="STRING" id="1123071.SAMN02745181_1224"/>
<reference evidence="2 3" key="1">
    <citation type="submission" date="2016-11" db="EMBL/GenBank/DDBJ databases">
        <authorList>
            <person name="Jaros S."/>
            <person name="Januszkiewicz K."/>
            <person name="Wedrychowicz H."/>
        </authorList>
    </citation>
    <scope>NUCLEOTIDE SEQUENCE [LARGE SCALE GENOMIC DNA]</scope>
    <source>
        <strain evidence="2 3">DSM 18772</strain>
    </source>
</reference>
<dbReference type="Proteomes" id="UP000184510">
    <property type="component" value="Unassembled WGS sequence"/>
</dbReference>
<sequence length="121" mass="13995">MPSKTKPKSSRKDINAEITQKFIDTIESGVSPFKVPWSSSYGMPRNFAGRQYRGINFFLTLLHCDEFGWDIPVFMTFKQAKEHGFKIRKGEKSVPVIFSNVRVPKEYRDDPDSCPTEKRTD</sequence>
<dbReference type="Pfam" id="PF08401">
    <property type="entry name" value="ArdcN"/>
    <property type="match status" value="1"/>
</dbReference>
<keyword evidence="3" id="KW-1185">Reference proteome</keyword>
<dbReference type="AlphaFoldDB" id="A0A1M6GPC4"/>
<dbReference type="EMBL" id="FQYR01000003">
    <property type="protein sequence ID" value="SHJ11807.1"/>
    <property type="molecule type" value="Genomic_DNA"/>
</dbReference>
<evidence type="ECO:0000313" key="3">
    <source>
        <dbReference type="Proteomes" id="UP000184510"/>
    </source>
</evidence>
<dbReference type="InParanoid" id="A0A1M6GPC4"/>
<evidence type="ECO:0000259" key="1">
    <source>
        <dbReference type="Pfam" id="PF08401"/>
    </source>
</evidence>
<organism evidence="2 3">
    <name type="scientific">Rubritalea squalenifaciens DSM 18772</name>
    <dbReference type="NCBI Taxonomy" id="1123071"/>
    <lineage>
        <taxon>Bacteria</taxon>
        <taxon>Pseudomonadati</taxon>
        <taxon>Verrucomicrobiota</taxon>
        <taxon>Verrucomicrobiia</taxon>
        <taxon>Verrucomicrobiales</taxon>
        <taxon>Rubritaleaceae</taxon>
        <taxon>Rubritalea</taxon>
    </lineage>
</organism>
<proteinExistence type="predicted"/>
<evidence type="ECO:0000313" key="2">
    <source>
        <dbReference type="EMBL" id="SHJ11807.1"/>
    </source>
</evidence>
<gene>
    <name evidence="2" type="ORF">SAMN02745181_1224</name>
</gene>
<feature type="domain" description="N-terminal" evidence="1">
    <location>
        <begin position="12"/>
        <end position="109"/>
    </location>
</feature>
<dbReference type="GO" id="GO:0003697">
    <property type="term" value="F:single-stranded DNA binding"/>
    <property type="evidence" value="ECO:0007669"/>
    <property type="project" value="InterPro"/>
</dbReference>
<accession>A0A1M6GPC4</accession>
<name>A0A1M6GPC4_9BACT</name>
<protein>
    <recommendedName>
        <fullName evidence="1">N-terminal domain-containing protein</fullName>
    </recommendedName>
</protein>
<dbReference type="InterPro" id="IPR013610">
    <property type="entry name" value="ArdC_N"/>
</dbReference>
<dbReference type="RefSeq" id="WP_143158612.1">
    <property type="nucleotide sequence ID" value="NZ_FQYR01000003.1"/>
</dbReference>
<dbReference type="OrthoDB" id="9803716at2"/>